<accession>A0AAD9B1M4</accession>
<proteinExistence type="predicted"/>
<gene>
    <name evidence="1" type="ORF">CCHR01_00152</name>
</gene>
<sequence>MCQQIGTSLSRITDNSLEPELSQLFPYGSCVGHFVYAPQICDEAGNMRRGHRCTRNRRRRSRCLPQRQDVETRCEYVNIRAEIAPVSPCPIPRDCTDGNRLRS</sequence>
<comment type="caution">
    <text evidence="1">The sequence shown here is derived from an EMBL/GenBank/DDBJ whole genome shotgun (WGS) entry which is preliminary data.</text>
</comment>
<protein>
    <submittedName>
        <fullName evidence="1">Uncharacterized protein</fullName>
    </submittedName>
</protein>
<evidence type="ECO:0000313" key="2">
    <source>
        <dbReference type="Proteomes" id="UP001243330"/>
    </source>
</evidence>
<keyword evidence="2" id="KW-1185">Reference proteome</keyword>
<dbReference type="AlphaFoldDB" id="A0AAD9B1M4"/>
<dbReference type="EMBL" id="JAQOWY010000002">
    <property type="protein sequence ID" value="KAK1857079.1"/>
    <property type="molecule type" value="Genomic_DNA"/>
</dbReference>
<dbReference type="Proteomes" id="UP001243330">
    <property type="component" value="Unassembled WGS sequence"/>
</dbReference>
<evidence type="ECO:0000313" key="1">
    <source>
        <dbReference type="EMBL" id="KAK1857079.1"/>
    </source>
</evidence>
<organism evidence="1 2">
    <name type="scientific">Colletotrichum chrysophilum</name>
    <dbReference type="NCBI Taxonomy" id="1836956"/>
    <lineage>
        <taxon>Eukaryota</taxon>
        <taxon>Fungi</taxon>
        <taxon>Dikarya</taxon>
        <taxon>Ascomycota</taxon>
        <taxon>Pezizomycotina</taxon>
        <taxon>Sordariomycetes</taxon>
        <taxon>Hypocreomycetidae</taxon>
        <taxon>Glomerellales</taxon>
        <taxon>Glomerellaceae</taxon>
        <taxon>Colletotrichum</taxon>
        <taxon>Colletotrichum gloeosporioides species complex</taxon>
    </lineage>
</organism>
<reference evidence="1" key="1">
    <citation type="submission" date="2023-01" db="EMBL/GenBank/DDBJ databases">
        <title>Colletotrichum chrysophilum M932 genome sequence.</title>
        <authorList>
            <person name="Baroncelli R."/>
        </authorList>
    </citation>
    <scope>NUCLEOTIDE SEQUENCE</scope>
    <source>
        <strain evidence="1">M932</strain>
    </source>
</reference>
<name>A0AAD9B1M4_9PEZI</name>